<dbReference type="CDD" id="cd09141">
    <property type="entry name" value="PLDc_vPLD1_2_yPLD_like_2"/>
    <property type="match status" value="1"/>
</dbReference>
<gene>
    <name evidence="8" type="ORF">CIRG_08792</name>
</gene>
<dbReference type="InterPro" id="IPR001736">
    <property type="entry name" value="PLipase_D/transphosphatidylase"/>
</dbReference>
<proteinExistence type="inferred from homology"/>
<name>A0A0J6YKF3_COCIT</name>
<protein>
    <recommendedName>
        <fullName evidence="5">Phospholipase</fullName>
        <ecNumber evidence="5">3.1.4.4</ecNumber>
    </recommendedName>
</protein>
<dbReference type="PIRSF" id="PIRSF009376">
    <property type="entry name" value="Phospholipase_D_euk"/>
    <property type="match status" value="1"/>
</dbReference>
<evidence type="ECO:0000256" key="4">
    <source>
        <dbReference type="ARBA" id="ARBA00023098"/>
    </source>
</evidence>
<dbReference type="EMBL" id="DS028098">
    <property type="protein sequence ID" value="KMP09111.1"/>
    <property type="molecule type" value="Genomic_DNA"/>
</dbReference>
<evidence type="ECO:0000313" key="9">
    <source>
        <dbReference type="Proteomes" id="UP000054565"/>
    </source>
</evidence>
<dbReference type="PANTHER" id="PTHR18896:SF186">
    <property type="entry name" value="PHOSPHOLIPASE D"/>
    <property type="match status" value="1"/>
</dbReference>
<dbReference type="STRING" id="404692.A0A0J6YKF3"/>
<dbReference type="OrthoDB" id="14911at2759"/>
<keyword evidence="1" id="KW-0677">Repeat</keyword>
<evidence type="ECO:0000313" key="8">
    <source>
        <dbReference type="EMBL" id="KMP09111.1"/>
    </source>
</evidence>
<evidence type="ECO:0000256" key="3">
    <source>
        <dbReference type="ARBA" id="ARBA00022963"/>
    </source>
</evidence>
<feature type="compositionally biased region" description="Low complexity" evidence="6">
    <location>
        <begin position="444"/>
        <end position="466"/>
    </location>
</feature>
<evidence type="ECO:0000256" key="5">
    <source>
        <dbReference type="PIRNR" id="PIRNR009376"/>
    </source>
</evidence>
<feature type="domain" description="PLD phosphodiesterase" evidence="7">
    <location>
        <begin position="828"/>
        <end position="855"/>
    </location>
</feature>
<dbReference type="GO" id="GO:0035556">
    <property type="term" value="P:intracellular signal transduction"/>
    <property type="evidence" value="ECO:0007669"/>
    <property type="project" value="InterPro"/>
</dbReference>
<keyword evidence="3 5" id="KW-0442">Lipid degradation</keyword>
<dbReference type="GO" id="GO:0009395">
    <property type="term" value="P:phospholipid catabolic process"/>
    <property type="evidence" value="ECO:0007669"/>
    <property type="project" value="TreeGrafter"/>
</dbReference>
<feature type="region of interest" description="Disordered" evidence="6">
    <location>
        <begin position="991"/>
        <end position="1011"/>
    </location>
</feature>
<evidence type="ECO:0000256" key="1">
    <source>
        <dbReference type="ARBA" id="ARBA00022737"/>
    </source>
</evidence>
<feature type="region of interest" description="Disordered" evidence="6">
    <location>
        <begin position="1"/>
        <end position="112"/>
    </location>
</feature>
<accession>A0A0J6YKF3</accession>
<dbReference type="AlphaFoldDB" id="A0A0J6YKF3"/>
<dbReference type="Pfam" id="PF00614">
    <property type="entry name" value="PLDc"/>
    <property type="match status" value="1"/>
</dbReference>
<feature type="compositionally biased region" description="Low complexity" evidence="6">
    <location>
        <begin position="41"/>
        <end position="62"/>
    </location>
</feature>
<keyword evidence="4" id="KW-0443">Lipid metabolism</keyword>
<dbReference type="PROSITE" id="PS50035">
    <property type="entry name" value="PLD"/>
    <property type="match status" value="2"/>
</dbReference>
<evidence type="ECO:0000256" key="6">
    <source>
        <dbReference type="SAM" id="MobiDB-lite"/>
    </source>
</evidence>
<reference evidence="9" key="1">
    <citation type="journal article" date="2010" name="Genome Res.">
        <title>Population genomic sequencing of Coccidioides fungi reveals recent hybridization and transposon control.</title>
        <authorList>
            <person name="Neafsey D.E."/>
            <person name="Barker B.M."/>
            <person name="Sharpton T.J."/>
            <person name="Stajich J.E."/>
            <person name="Park D.J."/>
            <person name="Whiston E."/>
            <person name="Hung C.-Y."/>
            <person name="McMahan C."/>
            <person name="White J."/>
            <person name="Sykes S."/>
            <person name="Heiman D."/>
            <person name="Young S."/>
            <person name="Zeng Q."/>
            <person name="Abouelleil A."/>
            <person name="Aftuck L."/>
            <person name="Bessette D."/>
            <person name="Brown A."/>
            <person name="FitzGerald M."/>
            <person name="Lui A."/>
            <person name="Macdonald J.P."/>
            <person name="Priest M."/>
            <person name="Orbach M.J."/>
            <person name="Galgiani J.N."/>
            <person name="Kirkland T.N."/>
            <person name="Cole G.T."/>
            <person name="Birren B.W."/>
            <person name="Henn M.R."/>
            <person name="Taylor J.W."/>
            <person name="Rounsley S.D."/>
        </authorList>
    </citation>
    <scope>NUCLEOTIDE SEQUENCE [LARGE SCALE GENOMIC DNA]</scope>
    <source>
        <strain evidence="9">RMSCC 2394</strain>
    </source>
</reference>
<dbReference type="SMART" id="SM00155">
    <property type="entry name" value="PLDc"/>
    <property type="match status" value="2"/>
</dbReference>
<keyword evidence="2 5" id="KW-0378">Hydrolase</keyword>
<dbReference type="CDD" id="cd09138">
    <property type="entry name" value="PLDc_vPLD1_2_yPLD_like_1"/>
    <property type="match status" value="1"/>
</dbReference>
<organism evidence="8 9">
    <name type="scientific">Coccidioides immitis RMSCC 2394</name>
    <dbReference type="NCBI Taxonomy" id="404692"/>
    <lineage>
        <taxon>Eukaryota</taxon>
        <taxon>Fungi</taxon>
        <taxon>Dikarya</taxon>
        <taxon>Ascomycota</taxon>
        <taxon>Pezizomycotina</taxon>
        <taxon>Eurotiomycetes</taxon>
        <taxon>Eurotiomycetidae</taxon>
        <taxon>Onygenales</taxon>
        <taxon>Onygenaceae</taxon>
        <taxon>Coccidioides</taxon>
    </lineage>
</organism>
<dbReference type="GO" id="GO:0004630">
    <property type="term" value="F:phospholipase D activity"/>
    <property type="evidence" value="ECO:0007669"/>
    <property type="project" value="UniProtKB-UniRule"/>
</dbReference>
<dbReference type="InterPro" id="IPR015679">
    <property type="entry name" value="PLipase_D_fam"/>
</dbReference>
<dbReference type="PANTHER" id="PTHR18896">
    <property type="entry name" value="PHOSPHOLIPASE D"/>
    <property type="match status" value="1"/>
</dbReference>
<sequence>MAGNEDHMAYGDYPGQKSSSTRGLLGDTFNKFRDKYNAHTQGQQQQHQQQQQSHYNTPGGYPSHPPPQGYGQPSSQGPPPPHQQPGGYAPTQSPNPQSSQGAKPPKSDLVSGLLGKVQGIGSDLAQKLGSSIDPQAYATYGTGTQAGEKARYGSFAPERDHNDAKWYVDGCTYMWAVSRALETAKESIWILDWWLSPELYLRRPPSKNEQYRVDRMLQAAAQRGVKVNVIVYKEVTQALSLSSSHTKHHLEDLHPNIAVFRHPDHLPDRQTLHSGVISSLQNLTLNPAGIAKLSGDALKGIYGMSDNVILYWAHHEKLCIVDGKVAFMGGLDLCFGRWDTYHHSISDVHPNDIKETVFPGQDYNNARILDFQDVVHWEKNELDRKTSPRMGWSDVAVSLHGPVVEDLRKHFVDRWNFIYDEKYAVRKDTRYSKLVLYKRPLSSTGPQQHQGHHQGGPAAAAAAATTTTTTISESAYSSKLWSGTKPASHWHWRPALPTAGTTVPASTTWWSTPAANAIQRRLPAAVERVADSLTLWSNPDFSRGFSSLRTDVTNFGNVLRTQLAGQVHRYQDRYFSGQPGQGQSGVRMGCQIVRSCSKWSHGTQQTETSIAEAYCTIIRESEHFVYIENQFFITATGDSQAPVKNKIGAAIVERILRAARAKQKYHIVVVIPAVPGFPGDLRDEGSLGTRAIMEFQYDSINRGGNSIMEMIAKEGVNPMEYIRFYNLRNYDRINASGVMRTAEKQSGVSYETARHQYDAGVTGSKPAFDTTSAYGQYQQAAQQVTHGSSASGRWNSVASCYMLGGEDIRNVPWEHNDALAEIDAFVSEELYVHSKVLIADDRTVICGSANINDRSQLGSHDSEIAVIIQDPSPIESSMNGQPYLVSRFASTLRRQLCRKHLGLIPAQDYQRPDANFEPVGVPNQYDLGSPEDRVVADPLSDTFQSLWNSRARQNTEVYRKVFHAVPDDTVRNWNDYKEFYEYYFRKEEVKKQKEGQPECQGGPPAPGEGLTPAPPVKYECGHVIRDEFPEGVRAVKEELSKVKGTLVEMPLMFLIEEDIAKEGIGLNKLTEEIYT</sequence>
<feature type="compositionally biased region" description="Polar residues" evidence="6">
    <location>
        <begin position="90"/>
        <end position="101"/>
    </location>
</feature>
<feature type="region of interest" description="Disordered" evidence="6">
    <location>
        <begin position="442"/>
        <end position="466"/>
    </location>
</feature>
<dbReference type="Gene3D" id="3.30.870.10">
    <property type="entry name" value="Endonuclease Chain A"/>
    <property type="match status" value="3"/>
</dbReference>
<dbReference type="InterPro" id="IPR016555">
    <property type="entry name" value="PLipase_D_euk"/>
</dbReference>
<dbReference type="Pfam" id="PF13091">
    <property type="entry name" value="PLDc_2"/>
    <property type="match status" value="1"/>
</dbReference>
<comment type="catalytic activity">
    <reaction evidence="5">
        <text>a 1,2-diacyl-sn-glycero-3-phosphocholine + H2O = a 1,2-diacyl-sn-glycero-3-phosphate + choline + H(+)</text>
        <dbReference type="Rhea" id="RHEA:14445"/>
        <dbReference type="ChEBI" id="CHEBI:15354"/>
        <dbReference type="ChEBI" id="CHEBI:15377"/>
        <dbReference type="ChEBI" id="CHEBI:15378"/>
        <dbReference type="ChEBI" id="CHEBI:57643"/>
        <dbReference type="ChEBI" id="CHEBI:58608"/>
        <dbReference type="EC" id="3.1.4.4"/>
    </reaction>
</comment>
<feature type="domain" description="PLD phosphodiesterase" evidence="7">
    <location>
        <begin position="310"/>
        <end position="337"/>
    </location>
</feature>
<dbReference type="GO" id="GO:0006654">
    <property type="term" value="P:phosphatidic acid biosynthetic process"/>
    <property type="evidence" value="ECO:0007669"/>
    <property type="project" value="InterPro"/>
</dbReference>
<comment type="similarity">
    <text evidence="5">Belongs to the phospholipase D family.</text>
</comment>
<dbReference type="InterPro" id="IPR025202">
    <property type="entry name" value="PLD-like_dom"/>
</dbReference>
<dbReference type="SUPFAM" id="SSF56024">
    <property type="entry name" value="Phospholipase D/nuclease"/>
    <property type="match status" value="2"/>
</dbReference>
<dbReference type="EC" id="3.1.4.4" evidence="5"/>
<evidence type="ECO:0000259" key="7">
    <source>
        <dbReference type="PROSITE" id="PS50035"/>
    </source>
</evidence>
<dbReference type="Proteomes" id="UP000054565">
    <property type="component" value="Unassembled WGS sequence"/>
</dbReference>
<evidence type="ECO:0000256" key="2">
    <source>
        <dbReference type="ARBA" id="ARBA00022801"/>
    </source>
</evidence>